<evidence type="ECO:0000313" key="2">
    <source>
        <dbReference type="EMBL" id="MED6282291.1"/>
    </source>
</evidence>
<name>A0ABU7E4W0_9TELE</name>
<accession>A0ABU7E4W0</accession>
<feature type="compositionally biased region" description="Low complexity" evidence="1">
    <location>
        <begin position="1"/>
        <end position="15"/>
    </location>
</feature>
<keyword evidence="3" id="KW-1185">Reference proteome</keyword>
<proteinExistence type="predicted"/>
<gene>
    <name evidence="2" type="ORF">CHARACLAT_030557</name>
</gene>
<comment type="caution">
    <text evidence="2">The sequence shown here is derived from an EMBL/GenBank/DDBJ whole genome shotgun (WGS) entry which is preliminary data.</text>
</comment>
<evidence type="ECO:0000256" key="1">
    <source>
        <dbReference type="SAM" id="MobiDB-lite"/>
    </source>
</evidence>
<reference evidence="2 3" key="1">
    <citation type="submission" date="2021-06" db="EMBL/GenBank/DDBJ databases">
        <authorList>
            <person name="Palmer J.M."/>
        </authorList>
    </citation>
    <scope>NUCLEOTIDE SEQUENCE [LARGE SCALE GENOMIC DNA]</scope>
    <source>
        <strain evidence="2 3">CL_MEX2019</strain>
        <tissue evidence="2">Muscle</tissue>
    </source>
</reference>
<organism evidence="2 3">
    <name type="scientific">Characodon lateralis</name>
    <dbReference type="NCBI Taxonomy" id="208331"/>
    <lineage>
        <taxon>Eukaryota</taxon>
        <taxon>Metazoa</taxon>
        <taxon>Chordata</taxon>
        <taxon>Craniata</taxon>
        <taxon>Vertebrata</taxon>
        <taxon>Euteleostomi</taxon>
        <taxon>Actinopterygii</taxon>
        <taxon>Neopterygii</taxon>
        <taxon>Teleostei</taxon>
        <taxon>Neoteleostei</taxon>
        <taxon>Acanthomorphata</taxon>
        <taxon>Ovalentaria</taxon>
        <taxon>Atherinomorphae</taxon>
        <taxon>Cyprinodontiformes</taxon>
        <taxon>Goodeidae</taxon>
        <taxon>Characodon</taxon>
    </lineage>
</organism>
<dbReference type="Proteomes" id="UP001352852">
    <property type="component" value="Unassembled WGS sequence"/>
</dbReference>
<feature type="region of interest" description="Disordered" evidence="1">
    <location>
        <begin position="1"/>
        <end position="44"/>
    </location>
</feature>
<evidence type="ECO:0000313" key="3">
    <source>
        <dbReference type="Proteomes" id="UP001352852"/>
    </source>
</evidence>
<sequence length="104" mass="11283">MVAAAGVRSPVAAAVERGSTPPRGRSDQERPRVRSTSLGLAAERQHLERLGLPLDVGRPIQGTRAASTTASYASKWAVFQRVRRGRRAVIPPAADEQKSSFQRH</sequence>
<protein>
    <submittedName>
        <fullName evidence="2">Uncharacterized protein</fullName>
    </submittedName>
</protein>
<dbReference type="EMBL" id="JAHUTJ010045619">
    <property type="protein sequence ID" value="MED6282291.1"/>
    <property type="molecule type" value="Genomic_DNA"/>
</dbReference>